<dbReference type="InterPro" id="IPR017853">
    <property type="entry name" value="GH"/>
</dbReference>
<dbReference type="GO" id="GO:0042973">
    <property type="term" value="F:glucan endo-1,3-beta-D-glucosidase activity"/>
    <property type="evidence" value="ECO:0007669"/>
    <property type="project" value="UniProtKB-EC"/>
</dbReference>
<dbReference type="SUPFAM" id="SSF51445">
    <property type="entry name" value="(Trans)glycosidases"/>
    <property type="match status" value="1"/>
</dbReference>
<dbReference type="Pfam" id="PF00332">
    <property type="entry name" value="Glyco_hydro_17"/>
    <property type="match status" value="1"/>
</dbReference>
<accession>A0A0B2P581</accession>
<sequence length="86" mass="9570">MVDPSSNLHYDNMLFAQIDVVYSALDSLGYRKLLVHISGTGWPSKGDLDEAGANLKNAKNYNGNLIKMAMSYSVLCFLCDCRQIHL</sequence>
<name>A0A0B2P581_GLYSO</name>
<organism evidence="9">
    <name type="scientific">Glycine soja</name>
    <name type="common">Wild soybean</name>
    <dbReference type="NCBI Taxonomy" id="3848"/>
    <lineage>
        <taxon>Eukaryota</taxon>
        <taxon>Viridiplantae</taxon>
        <taxon>Streptophyta</taxon>
        <taxon>Embryophyta</taxon>
        <taxon>Tracheophyta</taxon>
        <taxon>Spermatophyta</taxon>
        <taxon>Magnoliopsida</taxon>
        <taxon>eudicotyledons</taxon>
        <taxon>Gunneridae</taxon>
        <taxon>Pentapetalae</taxon>
        <taxon>rosids</taxon>
        <taxon>fabids</taxon>
        <taxon>Fabales</taxon>
        <taxon>Fabaceae</taxon>
        <taxon>Papilionoideae</taxon>
        <taxon>50 kb inversion clade</taxon>
        <taxon>NPAAA clade</taxon>
        <taxon>indigoferoid/millettioid clade</taxon>
        <taxon>Phaseoleae</taxon>
        <taxon>Glycine</taxon>
        <taxon>Glycine subgen. Soja</taxon>
    </lineage>
</organism>
<dbReference type="InterPro" id="IPR044965">
    <property type="entry name" value="Glyco_hydro_17_plant"/>
</dbReference>
<dbReference type="GO" id="GO:0005975">
    <property type="term" value="P:carbohydrate metabolic process"/>
    <property type="evidence" value="ECO:0007669"/>
    <property type="project" value="InterPro"/>
</dbReference>
<comment type="similarity">
    <text evidence="2 8">Belongs to the glycosyl hydrolase 17 family.</text>
</comment>
<dbReference type="Gene3D" id="3.20.20.80">
    <property type="entry name" value="Glycosidases"/>
    <property type="match status" value="1"/>
</dbReference>
<evidence type="ECO:0000256" key="7">
    <source>
        <dbReference type="ARBA" id="ARBA00033417"/>
    </source>
</evidence>
<dbReference type="Proteomes" id="UP000053555">
    <property type="component" value="Unassembled WGS sequence"/>
</dbReference>
<comment type="catalytic activity">
    <reaction evidence="1">
        <text>Hydrolysis of (1-&gt;3)-beta-D-glucosidic linkages in (1-&gt;3)-beta-D-glucans.</text>
        <dbReference type="EC" id="3.2.1.39"/>
    </reaction>
</comment>
<evidence type="ECO:0000313" key="9">
    <source>
        <dbReference type="EMBL" id="KHN04395.1"/>
    </source>
</evidence>
<evidence type="ECO:0000256" key="6">
    <source>
        <dbReference type="ARBA" id="ARBA00033335"/>
    </source>
</evidence>
<dbReference type="EMBL" id="KN669272">
    <property type="protein sequence ID" value="KHN04395.1"/>
    <property type="molecule type" value="Genomic_DNA"/>
</dbReference>
<keyword evidence="5" id="KW-0326">Glycosidase</keyword>
<evidence type="ECO:0000256" key="2">
    <source>
        <dbReference type="ARBA" id="ARBA00008773"/>
    </source>
</evidence>
<dbReference type="EC" id="3.2.1.39" evidence="3"/>
<evidence type="ECO:0000256" key="3">
    <source>
        <dbReference type="ARBA" id="ARBA00012780"/>
    </source>
</evidence>
<keyword evidence="4" id="KW-0378">Hydrolase</keyword>
<reference evidence="9" key="1">
    <citation type="submission" date="2014-07" db="EMBL/GenBank/DDBJ databases">
        <title>Identification of a novel salt tolerance gene in wild soybean by whole-genome sequencing.</title>
        <authorList>
            <person name="Lam H.-M."/>
            <person name="Qi X."/>
            <person name="Li M.-W."/>
            <person name="Liu X."/>
            <person name="Xie M."/>
            <person name="Ni M."/>
            <person name="Xu X."/>
        </authorList>
    </citation>
    <scope>NUCLEOTIDE SEQUENCE [LARGE SCALE GENOMIC DNA]</scope>
    <source>
        <tissue evidence="9">Root</tissue>
    </source>
</reference>
<evidence type="ECO:0000256" key="8">
    <source>
        <dbReference type="RuleBase" id="RU004335"/>
    </source>
</evidence>
<dbReference type="InterPro" id="IPR000490">
    <property type="entry name" value="Glyco_hydro_17"/>
</dbReference>
<dbReference type="PANTHER" id="PTHR32227">
    <property type="entry name" value="GLUCAN ENDO-1,3-BETA-GLUCOSIDASE BG1-RELATED-RELATED"/>
    <property type="match status" value="1"/>
</dbReference>
<evidence type="ECO:0000256" key="1">
    <source>
        <dbReference type="ARBA" id="ARBA00000382"/>
    </source>
</evidence>
<protein>
    <recommendedName>
        <fullName evidence="3">glucan endo-1,3-beta-D-glucosidase</fullName>
        <ecNumber evidence="3">3.2.1.39</ecNumber>
    </recommendedName>
    <alternativeName>
        <fullName evidence="6">(1-&gt;3)-beta-glucan endohydrolase</fullName>
    </alternativeName>
    <alternativeName>
        <fullName evidence="7">Beta-1,3-endoglucanase</fullName>
    </alternativeName>
</protein>
<evidence type="ECO:0000256" key="5">
    <source>
        <dbReference type="ARBA" id="ARBA00023295"/>
    </source>
</evidence>
<dbReference type="AlphaFoldDB" id="A0A0B2P581"/>
<gene>
    <name evidence="9" type="ORF">glysoja_041857</name>
</gene>
<evidence type="ECO:0000256" key="4">
    <source>
        <dbReference type="ARBA" id="ARBA00022801"/>
    </source>
</evidence>
<proteinExistence type="inferred from homology"/>